<name>A0A2T4ZI40_9HYPH</name>
<evidence type="ECO:0000256" key="14">
    <source>
        <dbReference type="SAM" id="Phobius"/>
    </source>
</evidence>
<keyword evidence="7" id="KW-0479">Metal-binding</keyword>
<keyword evidence="6 14" id="KW-0812">Transmembrane</keyword>
<accession>A0A2T4ZI40</accession>
<keyword evidence="3" id="KW-1003">Cell membrane</keyword>
<evidence type="ECO:0000256" key="10">
    <source>
        <dbReference type="ARBA" id="ARBA00022989"/>
    </source>
</evidence>
<evidence type="ECO:0000256" key="13">
    <source>
        <dbReference type="ARBA" id="ARBA00023243"/>
    </source>
</evidence>
<keyword evidence="8" id="KW-0460">Magnesium</keyword>
<dbReference type="OrthoDB" id="7065223at2"/>
<evidence type="ECO:0000313" key="17">
    <source>
        <dbReference type="Proteomes" id="UP000241808"/>
    </source>
</evidence>
<dbReference type="Pfam" id="PF00556">
    <property type="entry name" value="LHC"/>
    <property type="match status" value="1"/>
</dbReference>
<dbReference type="GO" id="GO:0042314">
    <property type="term" value="F:bacteriochlorophyll binding"/>
    <property type="evidence" value="ECO:0007669"/>
    <property type="project" value="UniProtKB-KW"/>
</dbReference>
<dbReference type="GO" id="GO:0030077">
    <property type="term" value="C:plasma membrane light-harvesting complex"/>
    <property type="evidence" value="ECO:0007669"/>
    <property type="project" value="InterPro"/>
</dbReference>
<keyword evidence="17" id="KW-1185">Reference proteome</keyword>
<evidence type="ECO:0000256" key="4">
    <source>
        <dbReference type="ARBA" id="ARBA00022494"/>
    </source>
</evidence>
<comment type="subcellular location">
    <subcellularLocation>
        <location evidence="2">Cell inner membrane</location>
        <topology evidence="2">Single-pass type II membrane protein</topology>
    </subcellularLocation>
</comment>
<feature type="domain" description="Antenna complex alpha/beta subunit" evidence="15">
    <location>
        <begin position="4"/>
        <end position="41"/>
    </location>
</feature>
<dbReference type="InterPro" id="IPR000066">
    <property type="entry name" value="Antenna_a/b"/>
</dbReference>
<dbReference type="InterPro" id="IPR035889">
    <property type="entry name" value="Light-harvesting_complex"/>
</dbReference>
<evidence type="ECO:0000313" key="16">
    <source>
        <dbReference type="EMBL" id="PTM61642.1"/>
    </source>
</evidence>
<feature type="transmembrane region" description="Helical" evidence="14">
    <location>
        <begin position="14"/>
        <end position="35"/>
    </location>
</feature>
<evidence type="ECO:0000256" key="6">
    <source>
        <dbReference type="ARBA" id="ARBA00022692"/>
    </source>
</evidence>
<evidence type="ECO:0000256" key="2">
    <source>
        <dbReference type="ARBA" id="ARBA00004249"/>
    </source>
</evidence>
<keyword evidence="13" id="KW-0437">Light-harvesting polypeptide</keyword>
<keyword evidence="9" id="KW-0076">Bacteriochlorophyll</keyword>
<dbReference type="PRINTS" id="PR00673">
    <property type="entry name" value="LIGHTHARVSTA"/>
</dbReference>
<evidence type="ECO:0000256" key="3">
    <source>
        <dbReference type="ARBA" id="ARBA00022475"/>
    </source>
</evidence>
<dbReference type="GO" id="GO:0005886">
    <property type="term" value="C:plasma membrane"/>
    <property type="evidence" value="ECO:0007669"/>
    <property type="project" value="UniProtKB-SubCell"/>
</dbReference>
<sequence length="131" mass="13548">MNNGRIWCVVNPTVGLPLFLGSVALISFTVHFAVLNNTSWIADYWKGRSRTAARADTAPIAPVALRADGNTTFVLNVAPAGTGDAVKQIVVTVTPQGAASVAEGTPPATVGSADDATRVVDSPQRLAFATD</sequence>
<dbReference type="SUPFAM" id="SSF56918">
    <property type="entry name" value="Light-harvesting complex subunits"/>
    <property type="match status" value="1"/>
</dbReference>
<evidence type="ECO:0000256" key="11">
    <source>
        <dbReference type="ARBA" id="ARBA00022991"/>
    </source>
</evidence>
<dbReference type="AlphaFoldDB" id="A0A2T4ZI40"/>
<dbReference type="Gene3D" id="4.10.220.20">
    <property type="entry name" value="Light-harvesting complex"/>
    <property type="match status" value="1"/>
</dbReference>
<keyword evidence="10 14" id="KW-1133">Transmembrane helix</keyword>
<keyword evidence="5" id="KW-0042">Antenna complex</keyword>
<protein>
    <submittedName>
        <fullName evidence="16">Light-harvesting protein B-800-850 alpha chain</fullName>
    </submittedName>
</protein>
<evidence type="ECO:0000256" key="7">
    <source>
        <dbReference type="ARBA" id="ARBA00022723"/>
    </source>
</evidence>
<dbReference type="RefSeq" id="WP_108174100.1">
    <property type="nucleotide sequence ID" value="NZ_PZZL01000001.1"/>
</dbReference>
<dbReference type="EMBL" id="PZZL01000001">
    <property type="protein sequence ID" value="PTM61642.1"/>
    <property type="molecule type" value="Genomic_DNA"/>
</dbReference>
<reference evidence="16 17" key="1">
    <citation type="submission" date="2018-04" db="EMBL/GenBank/DDBJ databases">
        <title>Genomic Encyclopedia of Archaeal and Bacterial Type Strains, Phase II (KMG-II): from individual species to whole genera.</title>
        <authorList>
            <person name="Goeker M."/>
        </authorList>
    </citation>
    <scope>NUCLEOTIDE SEQUENCE [LARGE SCALE GENOMIC DNA]</scope>
    <source>
        <strain evidence="16 17">DSM 25521</strain>
    </source>
</reference>
<evidence type="ECO:0000256" key="9">
    <source>
        <dbReference type="ARBA" id="ARBA00022956"/>
    </source>
</evidence>
<evidence type="ECO:0000256" key="12">
    <source>
        <dbReference type="ARBA" id="ARBA00023136"/>
    </source>
</evidence>
<dbReference type="Proteomes" id="UP000241808">
    <property type="component" value="Unassembled WGS sequence"/>
</dbReference>
<keyword evidence="11" id="KW-0157">Chromophore</keyword>
<dbReference type="GO" id="GO:0019684">
    <property type="term" value="P:photosynthesis, light reaction"/>
    <property type="evidence" value="ECO:0007669"/>
    <property type="project" value="InterPro"/>
</dbReference>
<evidence type="ECO:0000256" key="8">
    <source>
        <dbReference type="ARBA" id="ARBA00022842"/>
    </source>
</evidence>
<evidence type="ECO:0000256" key="5">
    <source>
        <dbReference type="ARBA" id="ARBA00022549"/>
    </source>
</evidence>
<keyword evidence="12 14" id="KW-0472">Membrane</keyword>
<comment type="caution">
    <text evidence="16">The sequence shown here is derived from an EMBL/GenBank/DDBJ whole genome shotgun (WGS) entry which is preliminary data.</text>
</comment>
<dbReference type="GO" id="GO:0046872">
    <property type="term" value="F:metal ion binding"/>
    <property type="evidence" value="ECO:0007669"/>
    <property type="project" value="UniProtKB-KW"/>
</dbReference>
<comment type="function">
    <text evidence="1">Antenna complexes are light-harvesting systems, which transfer the excitation energy to the reaction centers.</text>
</comment>
<keyword evidence="4" id="KW-0148">Chlorophyll</keyword>
<organism evidence="16 17">
    <name type="scientific">Phreatobacter oligotrophus</name>
    <dbReference type="NCBI Taxonomy" id="1122261"/>
    <lineage>
        <taxon>Bacteria</taxon>
        <taxon>Pseudomonadati</taxon>
        <taxon>Pseudomonadota</taxon>
        <taxon>Alphaproteobacteria</taxon>
        <taxon>Hyphomicrobiales</taxon>
        <taxon>Phreatobacteraceae</taxon>
        <taxon>Phreatobacter</taxon>
    </lineage>
</organism>
<gene>
    <name evidence="16" type="ORF">C8P69_101312</name>
</gene>
<dbReference type="InterPro" id="IPR018332">
    <property type="entry name" value="Antenna_alpha"/>
</dbReference>
<evidence type="ECO:0000259" key="15">
    <source>
        <dbReference type="Pfam" id="PF00556"/>
    </source>
</evidence>
<proteinExistence type="predicted"/>
<evidence type="ECO:0000256" key="1">
    <source>
        <dbReference type="ARBA" id="ARBA00002455"/>
    </source>
</evidence>